<evidence type="ECO:0000256" key="7">
    <source>
        <dbReference type="PROSITE-ProRule" id="PRU00042"/>
    </source>
</evidence>
<dbReference type="Proteomes" id="UP000509510">
    <property type="component" value="Chromosome I"/>
</dbReference>
<keyword evidence="12" id="KW-1185">Reference proteome</keyword>
<feature type="compositionally biased region" description="Polar residues" evidence="8">
    <location>
        <begin position="55"/>
        <end position="64"/>
    </location>
</feature>
<dbReference type="GO" id="GO:0000978">
    <property type="term" value="F:RNA polymerase II cis-regulatory region sequence-specific DNA binding"/>
    <property type="evidence" value="ECO:0007669"/>
    <property type="project" value="InterPro"/>
</dbReference>
<keyword evidence="9" id="KW-0812">Transmembrane</keyword>
<evidence type="ECO:0000313" key="11">
    <source>
        <dbReference type="EMBL" id="QKX53461.1"/>
    </source>
</evidence>
<evidence type="ECO:0000256" key="6">
    <source>
        <dbReference type="ARBA" id="ARBA00023242"/>
    </source>
</evidence>
<dbReference type="GO" id="GO:0000785">
    <property type="term" value="C:chromatin"/>
    <property type="evidence" value="ECO:0007669"/>
    <property type="project" value="TreeGrafter"/>
</dbReference>
<evidence type="ECO:0000256" key="3">
    <source>
        <dbReference type="ARBA" id="ARBA00022737"/>
    </source>
</evidence>
<evidence type="ECO:0000256" key="8">
    <source>
        <dbReference type="SAM" id="MobiDB-lite"/>
    </source>
</evidence>
<dbReference type="OrthoDB" id="10018191at2759"/>
<comment type="subcellular location">
    <subcellularLocation>
        <location evidence="1">Nucleus</location>
    </subcellularLocation>
</comment>
<keyword evidence="3" id="KW-0677">Repeat</keyword>
<dbReference type="SMART" id="SM00355">
    <property type="entry name" value="ZnF_C2H2"/>
    <property type="match status" value="2"/>
</dbReference>
<evidence type="ECO:0000313" key="12">
    <source>
        <dbReference type="Proteomes" id="UP000509510"/>
    </source>
</evidence>
<keyword evidence="4 7" id="KW-0863">Zinc-finger</keyword>
<dbReference type="PANTHER" id="PTHR40626">
    <property type="entry name" value="MIP31509P"/>
    <property type="match status" value="1"/>
</dbReference>
<dbReference type="GeneID" id="55988053"/>
<feature type="domain" description="C2H2-type" evidence="10">
    <location>
        <begin position="4"/>
        <end position="31"/>
    </location>
</feature>
<feature type="transmembrane region" description="Helical" evidence="9">
    <location>
        <begin position="760"/>
        <end position="784"/>
    </location>
</feature>
<evidence type="ECO:0000256" key="1">
    <source>
        <dbReference type="ARBA" id="ARBA00004123"/>
    </source>
</evidence>
<feature type="region of interest" description="Disordered" evidence="8">
    <location>
        <begin position="106"/>
        <end position="134"/>
    </location>
</feature>
<dbReference type="Pfam" id="PF04082">
    <property type="entry name" value="Fungal_trans"/>
    <property type="match status" value="1"/>
</dbReference>
<dbReference type="GO" id="GO:0008270">
    <property type="term" value="F:zinc ion binding"/>
    <property type="evidence" value="ECO:0007669"/>
    <property type="project" value="UniProtKB-KW"/>
</dbReference>
<dbReference type="AlphaFoldDB" id="A0A7H8QIT9"/>
<dbReference type="InterPro" id="IPR013087">
    <property type="entry name" value="Znf_C2H2_type"/>
</dbReference>
<dbReference type="InterPro" id="IPR051059">
    <property type="entry name" value="VerF-like"/>
</dbReference>
<dbReference type="GO" id="GO:0006351">
    <property type="term" value="P:DNA-templated transcription"/>
    <property type="evidence" value="ECO:0007669"/>
    <property type="project" value="InterPro"/>
</dbReference>
<accession>A0A7H8QIT9</accession>
<sequence>MVLKKCTICDRKFKKTEHYKRHERSHTKERPYECSVCHKRFSRSDVLSRHAKGHVQNQNNEVSQATNGTNAAQNATADANLSQPSTLNPDPAPIVMDDQNQLSERRASMATPVQPGDPNDGPMTHLIPNGTDALEDSQLPHIPTPRDMQLAPPGGLSSNLDFLADISVHHNRTEPEMNPMMMGDQQPYFGWGNVSALNPTDQDASQRPMAFDAVPNEMLQLWLEPRADSTSHHSSNDYIRDPAMSFMGDNFLSPGRRNSHSIDPVKYGDNIPNERFARVERCWFAPSPLVGRLINSLWRDISCFECDNLFAVPTYHSLNSLTDNYPGTRFGLDDECRLRLQAIFGLTQMPAMLGFGASTADAVSPTASSTSGSIPTFPPAEILDMALDLYFRHFHPLVPFVHMPTFCARTTRTSLLFVMCQIGMSILGTKGSTSFVMKTFPFILEKISGELSKCAVGSATPASLMSTFAAAFLMLNLAAMTGEKQHLQQSQMVYINLMSVAQRHGLFVAAEGHILDMALFEAVPDLDMRWKAWSRVESAKRLIVGLLSLDSWYSSFLSTSPIIMPDAVQLILPCHDSLFKANSSSRWMQLIRSGKRILMPMIKSPSETVDLPAMDSPVVDDICMHAVLAMIQLRLSESYHRLICNRTTYPFVPCHTYAMDGRARCLTTLQVQVMNAYSSNDYSLERLNPNCLVMWHHMCMTLTADMQIFNLAAGRDGAEAARRALDDIAAWSQTPSARRACLHAAEIFKILSNRKASDDIMFFSAYALFSAGLVLGLYTFMVVVPQSTTTEVQVGAASIEVLDDTIDWQQVDCEGFNITGNQPFATAPTDIPAIKFIRNGGTIYIRGVPQQGGYQSARRIMLDYGGLLKDTGKWSVRKFAYVLHIMSDVLMDVD</sequence>
<dbReference type="KEGG" id="trg:TRUGW13939_00540"/>
<dbReference type="PROSITE" id="PS50157">
    <property type="entry name" value="ZINC_FINGER_C2H2_2"/>
    <property type="match status" value="2"/>
</dbReference>
<name>A0A7H8QIT9_TALRU</name>
<dbReference type="Gene3D" id="3.30.160.60">
    <property type="entry name" value="Classic Zinc Finger"/>
    <property type="match status" value="2"/>
</dbReference>
<dbReference type="GO" id="GO:0000981">
    <property type="term" value="F:DNA-binding transcription factor activity, RNA polymerase II-specific"/>
    <property type="evidence" value="ECO:0007669"/>
    <property type="project" value="InterPro"/>
</dbReference>
<feature type="domain" description="C2H2-type" evidence="10">
    <location>
        <begin position="32"/>
        <end position="59"/>
    </location>
</feature>
<dbReference type="PANTHER" id="PTHR40626:SF7">
    <property type="entry name" value="TRANSCRIPTION FACTOR, PUTATIVE (AFU_ORTHOLOGUE AFUA_1G04110)-RELATED"/>
    <property type="match status" value="1"/>
</dbReference>
<gene>
    <name evidence="11" type="ORF">TRUGW13939_00540</name>
</gene>
<reference evidence="12" key="1">
    <citation type="submission" date="2020-06" db="EMBL/GenBank/DDBJ databases">
        <title>A chromosome-scale genome assembly of Talaromyces rugulosus W13939.</title>
        <authorList>
            <person name="Wang B."/>
            <person name="Guo L."/>
            <person name="Ye K."/>
            <person name="Wang L."/>
        </authorList>
    </citation>
    <scope>NUCLEOTIDE SEQUENCE [LARGE SCALE GENOMIC DNA]</scope>
    <source>
        <strain evidence="12">W13939</strain>
    </source>
</reference>
<evidence type="ECO:0000256" key="4">
    <source>
        <dbReference type="ARBA" id="ARBA00022771"/>
    </source>
</evidence>
<evidence type="ECO:0000256" key="5">
    <source>
        <dbReference type="ARBA" id="ARBA00022833"/>
    </source>
</evidence>
<dbReference type="RefSeq" id="XP_035339640.1">
    <property type="nucleotide sequence ID" value="XM_035483747.1"/>
</dbReference>
<evidence type="ECO:0000259" key="10">
    <source>
        <dbReference type="PROSITE" id="PS50157"/>
    </source>
</evidence>
<dbReference type="PROSITE" id="PS00028">
    <property type="entry name" value="ZINC_FINGER_C2H2_1"/>
    <property type="match status" value="2"/>
</dbReference>
<dbReference type="SUPFAM" id="SSF57667">
    <property type="entry name" value="beta-beta-alpha zinc fingers"/>
    <property type="match status" value="1"/>
</dbReference>
<dbReference type="EMBL" id="CP055898">
    <property type="protein sequence ID" value="QKX53461.1"/>
    <property type="molecule type" value="Genomic_DNA"/>
</dbReference>
<proteinExistence type="predicted"/>
<keyword evidence="9" id="KW-0472">Membrane</keyword>
<evidence type="ECO:0000256" key="2">
    <source>
        <dbReference type="ARBA" id="ARBA00022723"/>
    </source>
</evidence>
<dbReference type="InterPro" id="IPR007219">
    <property type="entry name" value="XnlR_reg_dom"/>
</dbReference>
<keyword evidence="6" id="KW-0539">Nucleus</keyword>
<dbReference type="InterPro" id="IPR036236">
    <property type="entry name" value="Znf_C2H2_sf"/>
</dbReference>
<dbReference type="GO" id="GO:0005634">
    <property type="term" value="C:nucleus"/>
    <property type="evidence" value="ECO:0007669"/>
    <property type="project" value="UniProtKB-SubCell"/>
</dbReference>
<keyword evidence="9" id="KW-1133">Transmembrane helix</keyword>
<organism evidence="11 12">
    <name type="scientific">Talaromyces rugulosus</name>
    <name type="common">Penicillium rugulosum</name>
    <dbReference type="NCBI Taxonomy" id="121627"/>
    <lineage>
        <taxon>Eukaryota</taxon>
        <taxon>Fungi</taxon>
        <taxon>Dikarya</taxon>
        <taxon>Ascomycota</taxon>
        <taxon>Pezizomycotina</taxon>
        <taxon>Eurotiomycetes</taxon>
        <taxon>Eurotiomycetidae</taxon>
        <taxon>Eurotiales</taxon>
        <taxon>Trichocomaceae</taxon>
        <taxon>Talaromyces</taxon>
        <taxon>Talaromyces sect. Islandici</taxon>
    </lineage>
</organism>
<feature type="region of interest" description="Disordered" evidence="8">
    <location>
        <begin position="48"/>
        <end position="72"/>
    </location>
</feature>
<dbReference type="FunFam" id="3.30.160.60:FF:000446">
    <property type="entry name" value="Zinc finger protein"/>
    <property type="match status" value="1"/>
</dbReference>
<evidence type="ECO:0000256" key="9">
    <source>
        <dbReference type="SAM" id="Phobius"/>
    </source>
</evidence>
<dbReference type="CDD" id="cd12148">
    <property type="entry name" value="fungal_TF_MHR"/>
    <property type="match status" value="1"/>
</dbReference>
<keyword evidence="5" id="KW-0862">Zinc</keyword>
<keyword evidence="2" id="KW-0479">Metal-binding</keyword>
<protein>
    <recommendedName>
        <fullName evidence="10">C2H2-type domain-containing protein</fullName>
    </recommendedName>
</protein>